<gene>
    <name evidence="2" type="ORF">GA0061074_10475</name>
</gene>
<evidence type="ECO:0000313" key="3">
    <source>
        <dbReference type="Proteomes" id="UP000199268"/>
    </source>
</evidence>
<evidence type="ECO:0000313" key="2">
    <source>
        <dbReference type="EMBL" id="SCB90921.1"/>
    </source>
</evidence>
<evidence type="ECO:0008006" key="4">
    <source>
        <dbReference type="Google" id="ProtNLM"/>
    </source>
</evidence>
<accession>A0A1C4A8V0</accession>
<name>A0A1C4A8V0_9LACO</name>
<proteinExistence type="predicted"/>
<feature type="transmembrane region" description="Helical" evidence="1">
    <location>
        <begin position="136"/>
        <end position="157"/>
    </location>
</feature>
<evidence type="ECO:0000256" key="1">
    <source>
        <dbReference type="SAM" id="Phobius"/>
    </source>
</evidence>
<dbReference type="OrthoDB" id="5678128at2"/>
<dbReference type="EMBL" id="FMAO01000004">
    <property type="protein sequence ID" value="SCB90921.1"/>
    <property type="molecule type" value="Genomic_DNA"/>
</dbReference>
<dbReference type="AlphaFoldDB" id="A0A1C4A8V0"/>
<protein>
    <recommendedName>
        <fullName evidence="4">HNH endonuclease</fullName>
    </recommendedName>
</protein>
<reference evidence="3" key="1">
    <citation type="submission" date="2016-08" db="EMBL/GenBank/DDBJ databases">
        <authorList>
            <person name="Varghese N."/>
            <person name="Submissions Spin"/>
        </authorList>
    </citation>
    <scope>NUCLEOTIDE SEQUENCE [LARGE SCALE GENOMIC DNA]</scope>
    <source>
        <strain evidence="3">R-53094</strain>
    </source>
</reference>
<dbReference type="Proteomes" id="UP000199268">
    <property type="component" value="Unassembled WGS sequence"/>
</dbReference>
<keyword evidence="3" id="KW-1185">Reference proteome</keyword>
<dbReference type="STRING" id="1505725.GA0061074_10475"/>
<keyword evidence="1" id="KW-1133">Transmembrane helix</keyword>
<dbReference type="RefSeq" id="WP_092462165.1">
    <property type="nucleotide sequence ID" value="NZ_BJEE01000001.1"/>
</dbReference>
<sequence length="258" mass="29888">MQNIYEYLENLEKDQKDVLEWFYQKHDTLGSLPKSKRTDNGNLIVSPAMGIFKAKDNNFATSIKQTLKGPYQDSEIILDKNKIGIFLYHQQSTKNQGIFYDKDHLAANISLAQNMNKKIPVDVIIQQNGKKEGQNIYKFFIGMIFSWYDGFFIIQIANDKKLIDMNRSESEIKKILTFNNQNILGQEFDFKNIVDARKQQQRAIIIRQGQVSFRNKLLDIYDRTCSISKVNVESVLEAAHIFPYMGKETNISKNGLLL</sequence>
<organism evidence="2 3">
    <name type="scientific">Weissella bombi</name>
    <dbReference type="NCBI Taxonomy" id="1505725"/>
    <lineage>
        <taxon>Bacteria</taxon>
        <taxon>Bacillati</taxon>
        <taxon>Bacillota</taxon>
        <taxon>Bacilli</taxon>
        <taxon>Lactobacillales</taxon>
        <taxon>Lactobacillaceae</taxon>
        <taxon>Weissella</taxon>
    </lineage>
</organism>
<keyword evidence="1" id="KW-0812">Transmembrane</keyword>
<keyword evidence="1" id="KW-0472">Membrane</keyword>